<dbReference type="STRING" id="1197717.BED41_07710"/>
<accession>A0A1B2I4S8</accession>
<evidence type="ECO:0000256" key="2">
    <source>
        <dbReference type="ARBA" id="ARBA00010008"/>
    </source>
</evidence>
<dbReference type="KEGG" id="cpor:BED41_07710"/>
<keyword evidence="4" id="KW-0663">Pyridoxal phosphate</keyword>
<dbReference type="Proteomes" id="UP000093044">
    <property type="component" value="Chromosome"/>
</dbReference>
<evidence type="ECO:0000256" key="1">
    <source>
        <dbReference type="ARBA" id="ARBA00001933"/>
    </source>
</evidence>
<keyword evidence="7" id="KW-1185">Reference proteome</keyword>
<dbReference type="InterPro" id="IPR015422">
    <property type="entry name" value="PyrdxlP-dep_Trfase_small"/>
</dbReference>
<gene>
    <name evidence="6" type="ORF">BED41_07710</name>
</gene>
<evidence type="ECO:0000259" key="5">
    <source>
        <dbReference type="Pfam" id="PF00155"/>
    </source>
</evidence>
<organism evidence="6 7">
    <name type="scientific">Cloacibacillus porcorum</name>
    <dbReference type="NCBI Taxonomy" id="1197717"/>
    <lineage>
        <taxon>Bacteria</taxon>
        <taxon>Thermotogati</taxon>
        <taxon>Synergistota</taxon>
        <taxon>Synergistia</taxon>
        <taxon>Synergistales</taxon>
        <taxon>Synergistaceae</taxon>
        <taxon>Cloacibacillus</taxon>
    </lineage>
</organism>
<dbReference type="PANTHER" id="PTHR13693">
    <property type="entry name" value="CLASS II AMINOTRANSFERASE/8-AMINO-7-OXONONANOATE SYNTHASE"/>
    <property type="match status" value="1"/>
</dbReference>
<dbReference type="InterPro" id="IPR015421">
    <property type="entry name" value="PyrdxlP-dep_Trfase_major"/>
</dbReference>
<dbReference type="InterPro" id="IPR004839">
    <property type="entry name" value="Aminotransferase_I/II_large"/>
</dbReference>
<proteinExistence type="inferred from homology"/>
<comment type="similarity">
    <text evidence="2">Belongs to the class-II pyridoxal-phosphate-dependent aminotransferase family. BioF subfamily.</text>
</comment>
<dbReference type="RefSeq" id="WP_066744594.1">
    <property type="nucleotide sequence ID" value="NZ_CP016757.1"/>
</dbReference>
<dbReference type="Gene3D" id="3.40.640.10">
    <property type="entry name" value="Type I PLP-dependent aspartate aminotransferase-like (Major domain)"/>
    <property type="match status" value="1"/>
</dbReference>
<evidence type="ECO:0000313" key="7">
    <source>
        <dbReference type="Proteomes" id="UP000093044"/>
    </source>
</evidence>
<evidence type="ECO:0000313" key="6">
    <source>
        <dbReference type="EMBL" id="ANZ44970.1"/>
    </source>
</evidence>
<keyword evidence="3" id="KW-0808">Transferase</keyword>
<dbReference type="NCBIfam" id="NF005697">
    <property type="entry name" value="PRK07505.1"/>
    <property type="match status" value="1"/>
</dbReference>
<sequence length="405" mass="45066">MHNFANIPKMVQLADESFEKIKRLGLSGVTGKDIGREMMRMKNGHVFMNMSSCSYLGLNDFPTVKQGLLDGLEEAGGIQIAAAPLRVRLAIVDEVNEEFGNFIGCNAFMTWTCSLASFGILPLLAAGLFTGNKPPVMVYDKNAHFCMNYMKAACADETEVITINHNDMAALEKICKTKNPVVYLCESLYSTGGVTCLDEILRLQEKYGMYILIDEAHGLSVVGKNGKGLLIDKLGALNDRSFFIASLEKGFGAHGGGVILFSDKKLLDIIERYGGPLEWSAPVPSMICGSTRACLKLHADGTVDNLQKILHEKVRLFDQLMDIKESDLWSAVRVIKYPDEDELFYTGIRLFEEGFYTSTVAFPTVKRGNSGLRIMLRANMEDEELRKFAGLLKLIKLEWADRKRK</sequence>
<dbReference type="Pfam" id="PF00155">
    <property type="entry name" value="Aminotran_1_2"/>
    <property type="match status" value="1"/>
</dbReference>
<comment type="cofactor">
    <cofactor evidence="1">
        <name>pyridoxal 5'-phosphate</name>
        <dbReference type="ChEBI" id="CHEBI:597326"/>
    </cofactor>
</comment>
<evidence type="ECO:0000256" key="4">
    <source>
        <dbReference type="ARBA" id="ARBA00022898"/>
    </source>
</evidence>
<evidence type="ECO:0000256" key="3">
    <source>
        <dbReference type="ARBA" id="ARBA00022679"/>
    </source>
</evidence>
<dbReference type="Gene3D" id="3.90.1150.10">
    <property type="entry name" value="Aspartate Aminotransferase, domain 1"/>
    <property type="match status" value="1"/>
</dbReference>
<dbReference type="GO" id="GO:0016740">
    <property type="term" value="F:transferase activity"/>
    <property type="evidence" value="ECO:0007669"/>
    <property type="project" value="UniProtKB-KW"/>
</dbReference>
<dbReference type="InterPro" id="IPR050087">
    <property type="entry name" value="AON_synthase_class-II"/>
</dbReference>
<protein>
    <recommendedName>
        <fullName evidence="5">Aminotransferase class I/classII large domain-containing protein</fullName>
    </recommendedName>
</protein>
<dbReference type="SUPFAM" id="SSF53383">
    <property type="entry name" value="PLP-dependent transferases"/>
    <property type="match status" value="1"/>
</dbReference>
<dbReference type="InterPro" id="IPR015424">
    <property type="entry name" value="PyrdxlP-dep_Trfase"/>
</dbReference>
<dbReference type="GeneID" id="83057736"/>
<dbReference type="GO" id="GO:0030170">
    <property type="term" value="F:pyridoxal phosphate binding"/>
    <property type="evidence" value="ECO:0007669"/>
    <property type="project" value="InterPro"/>
</dbReference>
<dbReference type="AlphaFoldDB" id="A0A1B2I4S8"/>
<dbReference type="EMBL" id="CP016757">
    <property type="protein sequence ID" value="ANZ44970.1"/>
    <property type="molecule type" value="Genomic_DNA"/>
</dbReference>
<reference evidence="6" key="1">
    <citation type="submission" date="2016-08" db="EMBL/GenBank/DDBJ databases">
        <title>Complete genome of Cloacibacillus porcorum.</title>
        <authorList>
            <person name="Looft T."/>
            <person name="Bayles D.O."/>
            <person name="Alt D.P."/>
        </authorList>
    </citation>
    <scope>NUCLEOTIDE SEQUENCE [LARGE SCALE GENOMIC DNA]</scope>
    <source>
        <strain evidence="6">CL-84</strain>
    </source>
</reference>
<feature type="domain" description="Aminotransferase class I/classII large" evidence="5">
    <location>
        <begin position="151"/>
        <end position="389"/>
    </location>
</feature>
<dbReference type="PANTHER" id="PTHR13693:SF77">
    <property type="entry name" value="8-AMINO-7-OXONONANOATE SYNTHASE"/>
    <property type="match status" value="1"/>
</dbReference>
<name>A0A1B2I4S8_9BACT</name>